<evidence type="ECO:0000256" key="1">
    <source>
        <dbReference type="SAM" id="MobiDB-lite"/>
    </source>
</evidence>
<proteinExistence type="predicted"/>
<evidence type="ECO:0000256" key="2">
    <source>
        <dbReference type="SAM" id="Phobius"/>
    </source>
</evidence>
<dbReference type="InterPro" id="IPR021840">
    <property type="entry name" value="DUF3433"/>
</dbReference>
<keyword evidence="4" id="KW-1185">Reference proteome</keyword>
<dbReference type="AlphaFoldDB" id="A0A8H5F020"/>
<feature type="transmembrane region" description="Helical" evidence="2">
    <location>
        <begin position="140"/>
        <end position="160"/>
    </location>
</feature>
<keyword evidence="2" id="KW-0472">Membrane</keyword>
<organism evidence="3 4">
    <name type="scientific">Psilocybe cf. subviscida</name>
    <dbReference type="NCBI Taxonomy" id="2480587"/>
    <lineage>
        <taxon>Eukaryota</taxon>
        <taxon>Fungi</taxon>
        <taxon>Dikarya</taxon>
        <taxon>Basidiomycota</taxon>
        <taxon>Agaricomycotina</taxon>
        <taxon>Agaricomycetes</taxon>
        <taxon>Agaricomycetidae</taxon>
        <taxon>Agaricales</taxon>
        <taxon>Agaricineae</taxon>
        <taxon>Strophariaceae</taxon>
        <taxon>Psilocybe</taxon>
    </lineage>
</organism>
<dbReference type="OrthoDB" id="3248909at2759"/>
<sequence length="754" mass="82171">MQAPVSQSPTRPAYTTTNSTPPFPVPIIPSLGYRPDQQPLLNGDHAQYSPQLSHEPEHTRSANAEAHYMSNEKYYAEQEEAKNARAKKDLLTNRVQFAAYGVNDEKGMAQPMRRSSGPPPSPGLRNSGFKAWTPTSLETWFWVPLVVFLIGASVGLEVALHISNKNKGWNAGPDNDNSPAAIARHYAYTLPPVIITSVVVAMWAWTVADIKKLQPYVDLVHGDSPADKSLLLDYNRDNTFLVWFRAYSNRHYLVALGSLMVILTMSFQPLAAAILVEKDTWFTDPEISLSNLAALSLNQDQEFNDLTSFLSGAGFAGATVMYNLEPPAFVREPYTVAPFQLPVNLISNGTAFANTTAVKTDTGCVDAPVQMTQSGPGQWTNTASWNGCSITWSVSNSNGTILFGSSPPDTCTNAQPPQFSPVVFWFFSYVPTPAASATFCSPKTSLWDVNVGVDIGSGNITSITELRPFSATSYPPSNFSSLSGNLTGAPLNGRAYNGISFDLQNPDQFILARQAAIRLQLPASMFQASRLTTQGYAGTFGTGAFTNIVSSVYSTYLALVARDVYFLPVNEPIGVINKTFRKRVWLSDAAVHLLAVAMLILAIFAIFLHLFHRADRSDLRLMHEPGTIASAMSIGAQTGVGNVLAGRQAEQDFKEALANKMFRMDPERNVLVMSGEDGYDAPIVPDSSGVRASRRQSVLENLQYGRRSRRFTDHNAPPSPSTYASNVPQSPHTPNSPTGPRLPTQTPTHNSSQV</sequence>
<feature type="compositionally biased region" description="Polar residues" evidence="1">
    <location>
        <begin position="721"/>
        <end position="754"/>
    </location>
</feature>
<dbReference type="Pfam" id="PF11915">
    <property type="entry name" value="DUF3433"/>
    <property type="match status" value="1"/>
</dbReference>
<feature type="compositionally biased region" description="Polar residues" evidence="1">
    <location>
        <begin position="1"/>
        <end position="20"/>
    </location>
</feature>
<feature type="transmembrane region" description="Helical" evidence="2">
    <location>
        <begin position="589"/>
        <end position="611"/>
    </location>
</feature>
<accession>A0A8H5F020</accession>
<evidence type="ECO:0000313" key="3">
    <source>
        <dbReference type="EMBL" id="KAF5318567.1"/>
    </source>
</evidence>
<feature type="transmembrane region" description="Helical" evidence="2">
    <location>
        <begin position="252"/>
        <end position="276"/>
    </location>
</feature>
<dbReference type="PANTHER" id="PTHR37544">
    <property type="entry name" value="SPRAY-RELATED"/>
    <property type="match status" value="1"/>
</dbReference>
<keyword evidence="2" id="KW-0812">Transmembrane</keyword>
<comment type="caution">
    <text evidence="3">The sequence shown here is derived from an EMBL/GenBank/DDBJ whole genome shotgun (WGS) entry which is preliminary data.</text>
</comment>
<dbReference type="PANTHER" id="PTHR37544:SF3">
    <property type="entry name" value="SPRAY"/>
    <property type="match status" value="1"/>
</dbReference>
<protein>
    <submittedName>
        <fullName evidence="3">Uncharacterized protein</fullName>
    </submittedName>
</protein>
<feature type="region of interest" description="Disordered" evidence="1">
    <location>
        <begin position="702"/>
        <end position="754"/>
    </location>
</feature>
<feature type="transmembrane region" description="Helical" evidence="2">
    <location>
        <begin position="186"/>
        <end position="205"/>
    </location>
</feature>
<gene>
    <name evidence="3" type="ORF">D9619_010799</name>
</gene>
<name>A0A8H5F020_9AGAR</name>
<feature type="region of interest" description="Disordered" evidence="1">
    <location>
        <begin position="107"/>
        <end position="127"/>
    </location>
</feature>
<feature type="region of interest" description="Disordered" evidence="1">
    <location>
        <begin position="1"/>
        <end position="60"/>
    </location>
</feature>
<dbReference type="Proteomes" id="UP000567179">
    <property type="component" value="Unassembled WGS sequence"/>
</dbReference>
<reference evidence="3 4" key="1">
    <citation type="journal article" date="2020" name="ISME J.">
        <title>Uncovering the hidden diversity of litter-decomposition mechanisms in mushroom-forming fungi.</title>
        <authorList>
            <person name="Floudas D."/>
            <person name="Bentzer J."/>
            <person name="Ahren D."/>
            <person name="Johansson T."/>
            <person name="Persson P."/>
            <person name="Tunlid A."/>
        </authorList>
    </citation>
    <scope>NUCLEOTIDE SEQUENCE [LARGE SCALE GENOMIC DNA]</scope>
    <source>
        <strain evidence="3 4">CBS 101986</strain>
    </source>
</reference>
<keyword evidence="2" id="KW-1133">Transmembrane helix</keyword>
<dbReference type="EMBL" id="JAACJJ010000030">
    <property type="protein sequence ID" value="KAF5318567.1"/>
    <property type="molecule type" value="Genomic_DNA"/>
</dbReference>
<evidence type="ECO:0000313" key="4">
    <source>
        <dbReference type="Proteomes" id="UP000567179"/>
    </source>
</evidence>